<dbReference type="STRING" id="2025994.A0A2T3AIT8"/>
<dbReference type="EMBL" id="KZ678384">
    <property type="protein sequence ID" value="PSR99407.1"/>
    <property type="molecule type" value="Genomic_DNA"/>
</dbReference>
<evidence type="ECO:0000256" key="1">
    <source>
        <dbReference type="ARBA" id="ARBA00002682"/>
    </source>
</evidence>
<feature type="domain" description="PNPLA" evidence="6">
    <location>
        <begin position="246"/>
        <end position="447"/>
    </location>
</feature>
<evidence type="ECO:0000313" key="7">
    <source>
        <dbReference type="EMBL" id="PSR99407.1"/>
    </source>
</evidence>
<dbReference type="PANTHER" id="PTHR14226:SF44">
    <property type="entry name" value="TRIACYLGLYCEROL LIPASE 3"/>
    <property type="match status" value="1"/>
</dbReference>
<proteinExistence type="predicted"/>
<dbReference type="GO" id="GO:0004806">
    <property type="term" value="F:triacylglycerol lipase activity"/>
    <property type="evidence" value="ECO:0007669"/>
    <property type="project" value="InterPro"/>
</dbReference>
<dbReference type="GO" id="GO:0006641">
    <property type="term" value="P:triglyceride metabolic process"/>
    <property type="evidence" value="ECO:0007669"/>
    <property type="project" value="UniProtKB-ARBA"/>
</dbReference>
<sequence>MASVARVFLGIWAVVIEIFDFWRRRLFDWWRRKAPAELWLDILRHAESYEEWEEAALRLDNLLGLDFWRYNQVSRYYDYRLINERLDSLTTAREEQDVHGLVNLLRCGLVRNLGNITATKLYNRSFAGTKFLIEEYITQVAEALEDISGLPAVPPSGMGGFDTGTNAATIATISTSSAGMIAPAASYTHVQPPAVHFSDDSTTVASNSGAGSGAAIANIKVPMTMSTQMKLDFVHDTRQAFGRSTLVLQGGAIFGLCHLGVVKALFLRGLLPRIITGTATGALISALVAIHKEEELPSVLKGDGIDLSAFSSHGRVPGKGFEFCNSEQGNPNRWRTLLRRVVRFCREGYFLDVRVLEDCVRANVGDLTFEEAFVRSKRVLNITVATAGRAGVPTLLNYLTAPNVLIWTAAVASNASTPSFYGHRANAILCKDQDGNIVPWAPADELDLQHWTRASYSERESPLMRIAELFNVNHFIVSQARPYLIPFLQSDMHGPSRFETRSTTTSVTSFLVRMVGLEIRHRLRQLDTLGLLPTSIRRFLVDEAIPGASVMLVPEVTTGDFIRLLETPTRETLDYWILRGERSVWPAVSALRIRCAIETELDRAYQMARRLKPGVLRKKSSTAVNLMAKGREGKHRADSVGERR</sequence>
<dbReference type="AlphaFoldDB" id="A0A2T3AIT8"/>
<dbReference type="InterPro" id="IPR021771">
    <property type="entry name" value="Triacylglycerol_lipase_N"/>
</dbReference>
<dbReference type="Gene3D" id="3.40.1090.10">
    <property type="entry name" value="Cytosolic phospholipase A2 catalytic domain"/>
    <property type="match status" value="1"/>
</dbReference>
<keyword evidence="8" id="KW-1185">Reference proteome</keyword>
<protein>
    <submittedName>
        <fullName evidence="7">Patatin-like phospholipase</fullName>
    </submittedName>
</protein>
<keyword evidence="4" id="KW-0443">Lipid metabolism</keyword>
<evidence type="ECO:0000313" key="8">
    <source>
        <dbReference type="Proteomes" id="UP000241462"/>
    </source>
</evidence>
<dbReference type="OrthoDB" id="10049244at2759"/>
<reference evidence="7 8" key="1">
    <citation type="journal article" date="2018" name="Mycol. Prog.">
        <title>Coniella lustricola, a new species from submerged detritus.</title>
        <authorList>
            <person name="Raudabaugh D.B."/>
            <person name="Iturriaga T."/>
            <person name="Carver A."/>
            <person name="Mondo S."/>
            <person name="Pangilinan J."/>
            <person name="Lipzen A."/>
            <person name="He G."/>
            <person name="Amirebrahimi M."/>
            <person name="Grigoriev I.V."/>
            <person name="Miller A.N."/>
        </authorList>
    </citation>
    <scope>NUCLEOTIDE SEQUENCE [LARGE SCALE GENOMIC DNA]</scope>
    <source>
        <strain evidence="7 8">B22-T-1</strain>
    </source>
</reference>
<dbReference type="Pfam" id="PF01734">
    <property type="entry name" value="Patatin"/>
    <property type="match status" value="1"/>
</dbReference>
<dbReference type="SUPFAM" id="SSF52151">
    <property type="entry name" value="FabD/lysophospholipase-like"/>
    <property type="match status" value="1"/>
</dbReference>
<dbReference type="PROSITE" id="PS51635">
    <property type="entry name" value="PNPLA"/>
    <property type="match status" value="1"/>
</dbReference>
<gene>
    <name evidence="7" type="ORF">BD289DRAFT_424167</name>
</gene>
<evidence type="ECO:0000256" key="2">
    <source>
        <dbReference type="ARBA" id="ARBA00022801"/>
    </source>
</evidence>
<dbReference type="InterPro" id="IPR050301">
    <property type="entry name" value="NTE"/>
</dbReference>
<dbReference type="InterPro" id="IPR002641">
    <property type="entry name" value="PNPLA_dom"/>
</dbReference>
<evidence type="ECO:0000256" key="5">
    <source>
        <dbReference type="PROSITE-ProRule" id="PRU01161"/>
    </source>
</evidence>
<evidence type="ECO:0000256" key="3">
    <source>
        <dbReference type="ARBA" id="ARBA00022963"/>
    </source>
</evidence>
<keyword evidence="3" id="KW-0442">Lipid degradation</keyword>
<keyword evidence="2" id="KW-0378">Hydrolase</keyword>
<organism evidence="7 8">
    <name type="scientific">Coniella lustricola</name>
    <dbReference type="NCBI Taxonomy" id="2025994"/>
    <lineage>
        <taxon>Eukaryota</taxon>
        <taxon>Fungi</taxon>
        <taxon>Dikarya</taxon>
        <taxon>Ascomycota</taxon>
        <taxon>Pezizomycotina</taxon>
        <taxon>Sordariomycetes</taxon>
        <taxon>Sordariomycetidae</taxon>
        <taxon>Diaporthales</taxon>
        <taxon>Schizoparmaceae</taxon>
        <taxon>Coniella</taxon>
    </lineage>
</organism>
<name>A0A2T3AIT8_9PEZI</name>
<dbReference type="Pfam" id="PF11815">
    <property type="entry name" value="DUF3336"/>
    <property type="match status" value="1"/>
</dbReference>
<dbReference type="CDD" id="cd07229">
    <property type="entry name" value="Pat_TGL3_like"/>
    <property type="match status" value="1"/>
</dbReference>
<accession>A0A2T3AIT8</accession>
<comment type="function">
    <text evidence="1">Probable lipid hydrolase.</text>
</comment>
<dbReference type="Proteomes" id="UP000241462">
    <property type="component" value="Unassembled WGS sequence"/>
</dbReference>
<dbReference type="GO" id="GO:0016042">
    <property type="term" value="P:lipid catabolic process"/>
    <property type="evidence" value="ECO:0007669"/>
    <property type="project" value="UniProtKB-KW"/>
</dbReference>
<comment type="caution">
    <text evidence="5">Lacks conserved residue(s) required for the propagation of feature annotation.</text>
</comment>
<dbReference type="InParanoid" id="A0A2T3AIT8"/>
<dbReference type="PANTHER" id="PTHR14226">
    <property type="entry name" value="NEUROPATHY TARGET ESTERASE/SWISS CHEESE D.MELANOGASTER"/>
    <property type="match status" value="1"/>
</dbReference>
<evidence type="ECO:0000256" key="4">
    <source>
        <dbReference type="ARBA" id="ARBA00023098"/>
    </source>
</evidence>
<evidence type="ECO:0000259" key="6">
    <source>
        <dbReference type="PROSITE" id="PS51635"/>
    </source>
</evidence>
<dbReference type="InterPro" id="IPR016035">
    <property type="entry name" value="Acyl_Trfase/lysoPLipase"/>
</dbReference>